<dbReference type="RefSeq" id="WP_249867095.1">
    <property type="nucleotide sequence ID" value="NZ_JAMGBC010000001.1"/>
</dbReference>
<dbReference type="PANTHER" id="PTHR21266">
    <property type="entry name" value="IRON-SULFUR DOMAIN CONTAINING PROTEIN"/>
    <property type="match status" value="1"/>
</dbReference>
<evidence type="ECO:0000313" key="7">
    <source>
        <dbReference type="EMBL" id="MCL6678125.1"/>
    </source>
</evidence>
<dbReference type="GO" id="GO:0051213">
    <property type="term" value="F:dioxygenase activity"/>
    <property type="evidence" value="ECO:0007669"/>
    <property type="project" value="UniProtKB-KW"/>
</dbReference>
<dbReference type="Pfam" id="PF19112">
    <property type="entry name" value="VanA_C"/>
    <property type="match status" value="1"/>
</dbReference>
<keyword evidence="8" id="KW-1185">Reference proteome</keyword>
<dbReference type="PROSITE" id="PS51296">
    <property type="entry name" value="RIESKE"/>
    <property type="match status" value="1"/>
</dbReference>
<dbReference type="PANTHER" id="PTHR21266:SF60">
    <property type="entry name" value="3-KETOSTEROID-9-ALPHA-MONOOXYGENASE, OXYGENASE COMPONENT"/>
    <property type="match status" value="1"/>
</dbReference>
<protein>
    <submittedName>
        <fullName evidence="7">Aromatic ring-hydroxylating dioxygenase subunit alpha</fullName>
    </submittedName>
</protein>
<dbReference type="SUPFAM" id="SSF55961">
    <property type="entry name" value="Bet v1-like"/>
    <property type="match status" value="1"/>
</dbReference>
<evidence type="ECO:0000259" key="6">
    <source>
        <dbReference type="PROSITE" id="PS51296"/>
    </source>
</evidence>
<dbReference type="InterPro" id="IPR036922">
    <property type="entry name" value="Rieske_2Fe-2S_sf"/>
</dbReference>
<proteinExistence type="predicted"/>
<evidence type="ECO:0000256" key="3">
    <source>
        <dbReference type="ARBA" id="ARBA00023002"/>
    </source>
</evidence>
<evidence type="ECO:0000256" key="2">
    <source>
        <dbReference type="ARBA" id="ARBA00022723"/>
    </source>
</evidence>
<dbReference type="InterPro" id="IPR044043">
    <property type="entry name" value="VanA_C_cat"/>
</dbReference>
<keyword evidence="1" id="KW-0001">2Fe-2S</keyword>
<evidence type="ECO:0000256" key="4">
    <source>
        <dbReference type="ARBA" id="ARBA00023004"/>
    </source>
</evidence>
<organism evidence="7 8">
    <name type="scientific">Sphingomonas anseongensis</name>
    <dbReference type="NCBI Taxonomy" id="2908207"/>
    <lineage>
        <taxon>Bacteria</taxon>
        <taxon>Pseudomonadati</taxon>
        <taxon>Pseudomonadota</taxon>
        <taxon>Alphaproteobacteria</taxon>
        <taxon>Sphingomonadales</taxon>
        <taxon>Sphingomonadaceae</taxon>
        <taxon>Sphingomonas</taxon>
    </lineage>
</organism>
<sequence>MFLKNCWYMGGWDHEVMDGKLLERRILDQPVVFYRGESGQIVALDNRCCHRGAKLSQGRIEGDCVRCMYHGLKFDPSGKCVQIPGQERIPPQLGVKSYPLVEKQHCMWIWMGDPALADPDEILDIPYLDDPEWKGIPAYLHYDANYLLIVDNLSDFNHLAFVHTNTLGGSEEYAYVTKPVSIDRLPNGFHVERWHKNSDPPPYLRKVIENKNDKVDRRNIARMLIPGIFLMDTMFAPAGMGAEGEGKPGTLEFRNCQFMTPETERTTHFFWNYLNDFEGADYTISMSLLDSLIEGFMEDKEIIEEQQKMLDADPSFKLVAVASDVALSHFRYIMDKLIQAEQAGEAPPKFAQQLSPAIAAE</sequence>
<dbReference type="InterPro" id="IPR050584">
    <property type="entry name" value="Cholesterol_7-desaturase"/>
</dbReference>
<dbReference type="InterPro" id="IPR015881">
    <property type="entry name" value="ARHD_Rieske_2Fe_2S"/>
</dbReference>
<name>A0ABT0RDH3_9SPHN</name>
<evidence type="ECO:0000256" key="5">
    <source>
        <dbReference type="ARBA" id="ARBA00023014"/>
    </source>
</evidence>
<feature type="domain" description="Rieske" evidence="6">
    <location>
        <begin position="7"/>
        <end position="109"/>
    </location>
</feature>
<dbReference type="CDD" id="cd08878">
    <property type="entry name" value="RHO_alpha_C_DMO-like"/>
    <property type="match status" value="1"/>
</dbReference>
<evidence type="ECO:0000313" key="8">
    <source>
        <dbReference type="Proteomes" id="UP001165343"/>
    </source>
</evidence>
<dbReference type="Gene3D" id="2.102.10.10">
    <property type="entry name" value="Rieske [2Fe-2S] iron-sulphur domain"/>
    <property type="match status" value="1"/>
</dbReference>
<accession>A0ABT0RDH3</accession>
<keyword evidence="7" id="KW-0223">Dioxygenase</keyword>
<dbReference type="InterPro" id="IPR017941">
    <property type="entry name" value="Rieske_2Fe-2S"/>
</dbReference>
<dbReference type="Proteomes" id="UP001165343">
    <property type="component" value="Unassembled WGS sequence"/>
</dbReference>
<reference evidence="7" key="1">
    <citation type="submission" date="2022-05" db="EMBL/GenBank/DDBJ databases">
        <authorList>
            <person name="Jo J.-H."/>
            <person name="Im W.-T."/>
        </authorList>
    </citation>
    <scope>NUCLEOTIDE SEQUENCE</scope>
    <source>
        <strain evidence="7">RG327</strain>
    </source>
</reference>
<evidence type="ECO:0000256" key="1">
    <source>
        <dbReference type="ARBA" id="ARBA00022714"/>
    </source>
</evidence>
<keyword evidence="5" id="KW-0411">Iron-sulfur</keyword>
<dbReference type="Pfam" id="PF00355">
    <property type="entry name" value="Rieske"/>
    <property type="match status" value="1"/>
</dbReference>
<keyword evidence="3" id="KW-0560">Oxidoreductase</keyword>
<keyword evidence="4" id="KW-0408">Iron</keyword>
<gene>
    <name evidence="7" type="ORF">LZ519_02150</name>
</gene>
<dbReference type="Gene3D" id="3.90.380.10">
    <property type="entry name" value="Naphthalene 1,2-dioxygenase Alpha Subunit, Chain A, domain 1"/>
    <property type="match status" value="1"/>
</dbReference>
<dbReference type="EMBL" id="JAMGBC010000001">
    <property type="protein sequence ID" value="MCL6678125.1"/>
    <property type="molecule type" value="Genomic_DNA"/>
</dbReference>
<comment type="caution">
    <text evidence="7">The sequence shown here is derived from an EMBL/GenBank/DDBJ whole genome shotgun (WGS) entry which is preliminary data.</text>
</comment>
<keyword evidence="2" id="KW-0479">Metal-binding</keyword>
<dbReference type="PROSITE" id="PS00570">
    <property type="entry name" value="RING_HYDROXYL_ALPHA"/>
    <property type="match status" value="1"/>
</dbReference>
<dbReference type="SUPFAM" id="SSF50022">
    <property type="entry name" value="ISP domain"/>
    <property type="match status" value="1"/>
</dbReference>